<dbReference type="RefSeq" id="WP_150636842.1">
    <property type="nucleotide sequence ID" value="NZ_CABVHP010000002.1"/>
</dbReference>
<dbReference type="EMBL" id="CABVHP010000002">
    <property type="protein sequence ID" value="VVN79875.1"/>
    <property type="molecule type" value="Genomic_DNA"/>
</dbReference>
<dbReference type="OrthoDB" id="6623219at2"/>
<dbReference type="Proteomes" id="UP000326557">
    <property type="component" value="Unassembled WGS sequence"/>
</dbReference>
<sequence>MKQRIANLATVAIALCALGFSIWQGIIQRTHNHVSLEPRINAYYSNDAKAEQEGLYVINNGMGPAFVERFEVRVDGKVMPNGDLWKLGTALAPLGLNAGCLTIRGPRPNDSFKAGEEMALIELSTNAPAICSLTALKMRAAFADHLDFTLIVSSIYGDRFEYSLKINSQHPL</sequence>
<proteinExistence type="predicted"/>
<reference evidence="1 2" key="1">
    <citation type="submission" date="2019-09" db="EMBL/GenBank/DDBJ databases">
        <authorList>
            <person name="Chandra G."/>
            <person name="Truman W A."/>
        </authorList>
    </citation>
    <scope>NUCLEOTIDE SEQUENCE [LARGE SCALE GENOMIC DNA]</scope>
    <source>
        <strain evidence="1">PS704</strain>
    </source>
</reference>
<organism evidence="1 2">
    <name type="scientific">Pseudomonas fluorescens</name>
    <dbReference type="NCBI Taxonomy" id="294"/>
    <lineage>
        <taxon>Bacteria</taxon>
        <taxon>Pseudomonadati</taxon>
        <taxon>Pseudomonadota</taxon>
        <taxon>Gammaproteobacteria</taxon>
        <taxon>Pseudomonadales</taxon>
        <taxon>Pseudomonadaceae</taxon>
        <taxon>Pseudomonas</taxon>
    </lineage>
</organism>
<name>A0A5E7AMV8_PSEFL</name>
<evidence type="ECO:0000313" key="2">
    <source>
        <dbReference type="Proteomes" id="UP000326557"/>
    </source>
</evidence>
<evidence type="ECO:0000313" key="1">
    <source>
        <dbReference type="EMBL" id="VVN79875.1"/>
    </source>
</evidence>
<gene>
    <name evidence="1" type="ORF">PS704_01016</name>
</gene>
<protein>
    <submittedName>
        <fullName evidence="1">Uncharacterized protein</fullName>
    </submittedName>
</protein>
<accession>A0A5E7AMV8</accession>
<dbReference type="AlphaFoldDB" id="A0A5E7AMV8"/>